<dbReference type="InterPro" id="IPR025241">
    <property type="entry name" value="DUF4190"/>
</dbReference>
<feature type="domain" description="DUF4190" evidence="3">
    <location>
        <begin position="1"/>
        <end position="54"/>
    </location>
</feature>
<keyword evidence="2" id="KW-0812">Transmembrane</keyword>
<keyword evidence="2" id="KW-1133">Transmembrane helix</keyword>
<dbReference type="RefSeq" id="WP_158035274.1">
    <property type="nucleotide sequence ID" value="NZ_BAAAZV010000006.1"/>
</dbReference>
<feature type="compositionally biased region" description="Basic residues" evidence="1">
    <location>
        <begin position="94"/>
        <end position="106"/>
    </location>
</feature>
<feature type="transmembrane region" description="Helical" evidence="2">
    <location>
        <begin position="6"/>
        <end position="25"/>
    </location>
</feature>
<keyword evidence="2" id="KW-0472">Membrane</keyword>
<evidence type="ECO:0000256" key="2">
    <source>
        <dbReference type="SAM" id="Phobius"/>
    </source>
</evidence>
<dbReference type="Proteomes" id="UP000481339">
    <property type="component" value="Unassembled WGS sequence"/>
</dbReference>
<evidence type="ECO:0000313" key="4">
    <source>
        <dbReference type="EMBL" id="KAB1633826.1"/>
    </source>
</evidence>
<evidence type="ECO:0000256" key="1">
    <source>
        <dbReference type="SAM" id="MobiDB-lite"/>
    </source>
</evidence>
<reference evidence="4 5" key="1">
    <citation type="submission" date="2019-09" db="EMBL/GenBank/DDBJ databases">
        <title>Phylogeny of genus Pseudoclavibacter and closely related genus.</title>
        <authorList>
            <person name="Li Y."/>
        </authorList>
    </citation>
    <scope>NUCLEOTIDE SEQUENCE [LARGE SCALE GENOMIC DNA]</scope>
    <source>
        <strain evidence="4 5">JCM 16921</strain>
    </source>
</reference>
<evidence type="ECO:0000259" key="3">
    <source>
        <dbReference type="Pfam" id="PF13828"/>
    </source>
</evidence>
<protein>
    <submittedName>
        <fullName evidence="4">DUF4190 domain-containing protein</fullName>
    </submittedName>
</protein>
<feature type="transmembrane region" description="Helical" evidence="2">
    <location>
        <begin position="37"/>
        <end position="63"/>
    </location>
</feature>
<accession>A0A7C8BTD7</accession>
<gene>
    <name evidence="4" type="ORF">F8O02_00720</name>
</gene>
<feature type="region of interest" description="Disordered" evidence="1">
    <location>
        <begin position="69"/>
        <end position="106"/>
    </location>
</feature>
<comment type="caution">
    <text evidence="4">The sequence shown here is derived from an EMBL/GenBank/DDBJ whole genome shotgun (WGS) entry which is preliminary data.</text>
</comment>
<evidence type="ECO:0000313" key="5">
    <source>
        <dbReference type="Proteomes" id="UP000481339"/>
    </source>
</evidence>
<keyword evidence="5" id="KW-1185">Reference proteome</keyword>
<sequence length="106" mass="11303">MAILSLVMAFVFWPLAIVFGHIGLAQIRRTGEEGRGLAVAGLVIGYTALGLLVLWLLFFLIAVGASTSTTGCAARGRPGRELDRQLSPPPVHPHGSRRASRAARRS</sequence>
<name>A0A7C8BTD7_9MICO</name>
<dbReference type="EMBL" id="WBKA01000001">
    <property type="protein sequence ID" value="KAB1633826.1"/>
    <property type="molecule type" value="Genomic_DNA"/>
</dbReference>
<dbReference type="OrthoDB" id="4374883at2"/>
<organism evidence="4 5">
    <name type="scientific">Pseudoclavibacter caeni</name>
    <dbReference type="NCBI Taxonomy" id="908846"/>
    <lineage>
        <taxon>Bacteria</taxon>
        <taxon>Bacillati</taxon>
        <taxon>Actinomycetota</taxon>
        <taxon>Actinomycetes</taxon>
        <taxon>Micrococcales</taxon>
        <taxon>Microbacteriaceae</taxon>
        <taxon>Pseudoclavibacter</taxon>
    </lineage>
</organism>
<proteinExistence type="predicted"/>
<dbReference type="AlphaFoldDB" id="A0A7C8BTD7"/>
<dbReference type="Pfam" id="PF13828">
    <property type="entry name" value="DUF4190"/>
    <property type="match status" value="1"/>
</dbReference>